<dbReference type="InterPro" id="IPR009293">
    <property type="entry name" value="UPF0478"/>
</dbReference>
<keyword evidence="1" id="KW-0812">Transmembrane</keyword>
<accession>A0A0L0QVK5</accession>
<evidence type="ECO:0000313" key="3">
    <source>
        <dbReference type="Proteomes" id="UP000036780"/>
    </source>
</evidence>
<comment type="caution">
    <text evidence="2">The sequence shown here is derived from an EMBL/GenBank/DDBJ whole genome shotgun (WGS) entry which is preliminary data.</text>
</comment>
<dbReference type="EMBL" id="LGTO01000001">
    <property type="protein sequence ID" value="KNE22591.1"/>
    <property type="molecule type" value="Genomic_DNA"/>
</dbReference>
<dbReference type="PANTHER" id="PTHR40070">
    <property type="entry name" value="UPF0478 PROTEIN YTXG"/>
    <property type="match status" value="1"/>
</dbReference>
<evidence type="ECO:0008006" key="4">
    <source>
        <dbReference type="Google" id="ProtNLM"/>
    </source>
</evidence>
<evidence type="ECO:0000313" key="2">
    <source>
        <dbReference type="EMBL" id="KNE22591.1"/>
    </source>
</evidence>
<dbReference type="OrthoDB" id="2437843at2"/>
<dbReference type="Proteomes" id="UP000036780">
    <property type="component" value="Unassembled WGS sequence"/>
</dbReference>
<evidence type="ECO:0000256" key="1">
    <source>
        <dbReference type="SAM" id="Phobius"/>
    </source>
</evidence>
<keyword evidence="1" id="KW-0472">Membrane</keyword>
<reference evidence="3" key="1">
    <citation type="submission" date="2015-07" db="EMBL/GenBank/DDBJ databases">
        <title>Fjat-10053 dsm26.</title>
        <authorList>
            <person name="Liu B."/>
            <person name="Wang J."/>
            <person name="Zhu Y."/>
            <person name="Liu G."/>
            <person name="Chen Q."/>
            <person name="Chen Z."/>
            <person name="Lan J."/>
            <person name="Che J."/>
            <person name="Ge C."/>
            <person name="Shi H."/>
            <person name="Pan Z."/>
            <person name="Liu X."/>
        </authorList>
    </citation>
    <scope>NUCLEOTIDE SEQUENCE [LARGE SCALE GENOMIC DNA]</scope>
    <source>
        <strain evidence="3">DSM 26</strain>
    </source>
</reference>
<keyword evidence="1" id="KW-1133">Transmembrane helix</keyword>
<dbReference type="RefSeq" id="WP_050349547.1">
    <property type="nucleotide sequence ID" value="NZ_BOSN01000011.1"/>
</dbReference>
<feature type="transmembrane region" description="Helical" evidence="1">
    <location>
        <begin position="6"/>
        <end position="27"/>
    </location>
</feature>
<dbReference type="GeneID" id="66869028"/>
<keyword evidence="3" id="KW-1185">Reference proteome</keyword>
<sequence>MDWLGLGVTIFGVAFLILSIILIKPLLNLARVLSNLQKTTNKLPEQVEELTNQAADTLSTGHETLHEVNKQVKELTPIFHMVGGASRAANAASSSMVNAVMSVQNSSTEGNVFTNKHHLEGIYGLATIAYYAIKQSKKQPAADNPK</sequence>
<dbReference type="PANTHER" id="PTHR40070:SF1">
    <property type="entry name" value="UPF0478 PROTEIN YTXG"/>
    <property type="match status" value="1"/>
</dbReference>
<name>A0A0L0QVK5_VIRPA</name>
<dbReference type="AlphaFoldDB" id="A0A0L0QVK5"/>
<gene>
    <name evidence="2" type="ORF">AFK71_00040</name>
</gene>
<protein>
    <recommendedName>
        <fullName evidence="4">General stress protein</fullName>
    </recommendedName>
</protein>
<organism evidence="2 3">
    <name type="scientific">Virgibacillus pantothenticus</name>
    <dbReference type="NCBI Taxonomy" id="1473"/>
    <lineage>
        <taxon>Bacteria</taxon>
        <taxon>Bacillati</taxon>
        <taxon>Bacillota</taxon>
        <taxon>Bacilli</taxon>
        <taxon>Bacillales</taxon>
        <taxon>Bacillaceae</taxon>
        <taxon>Virgibacillus</taxon>
    </lineage>
</organism>
<dbReference type="PATRIC" id="fig|1473.5.peg.44"/>
<dbReference type="Pfam" id="PF06103">
    <property type="entry name" value="DUF948"/>
    <property type="match status" value="1"/>
</dbReference>
<proteinExistence type="predicted"/>